<dbReference type="GO" id="GO:0003677">
    <property type="term" value="F:DNA binding"/>
    <property type="evidence" value="ECO:0007669"/>
    <property type="project" value="InterPro"/>
</dbReference>
<dbReference type="Gene3D" id="3.30.420.10">
    <property type="entry name" value="Ribonuclease H-like superfamily/Ribonuclease H"/>
    <property type="match status" value="1"/>
</dbReference>
<dbReference type="Proteomes" id="UP001374579">
    <property type="component" value="Unassembled WGS sequence"/>
</dbReference>
<feature type="domain" description="Tc1-like transposase DDE" evidence="2">
    <location>
        <begin position="149"/>
        <end position="288"/>
    </location>
</feature>
<evidence type="ECO:0000259" key="2">
    <source>
        <dbReference type="Pfam" id="PF13358"/>
    </source>
</evidence>
<feature type="domain" description="Transposase Tc1-like" evidence="1">
    <location>
        <begin position="69"/>
        <end position="140"/>
    </location>
</feature>
<dbReference type="InterPro" id="IPR009057">
    <property type="entry name" value="Homeodomain-like_sf"/>
</dbReference>
<dbReference type="InterPro" id="IPR052338">
    <property type="entry name" value="Transposase_5"/>
</dbReference>
<proteinExistence type="predicted"/>
<organism evidence="3 4">
    <name type="scientific">Littorina saxatilis</name>
    <dbReference type="NCBI Taxonomy" id="31220"/>
    <lineage>
        <taxon>Eukaryota</taxon>
        <taxon>Metazoa</taxon>
        <taxon>Spiralia</taxon>
        <taxon>Lophotrochozoa</taxon>
        <taxon>Mollusca</taxon>
        <taxon>Gastropoda</taxon>
        <taxon>Caenogastropoda</taxon>
        <taxon>Littorinimorpha</taxon>
        <taxon>Littorinoidea</taxon>
        <taxon>Littorinidae</taxon>
        <taxon>Littorina</taxon>
    </lineage>
</organism>
<evidence type="ECO:0008006" key="5">
    <source>
        <dbReference type="Google" id="ProtNLM"/>
    </source>
</evidence>
<dbReference type="EMBL" id="JBAMIC010000010">
    <property type="protein sequence ID" value="KAK7102085.1"/>
    <property type="molecule type" value="Genomic_DNA"/>
</dbReference>
<dbReference type="GO" id="GO:0006313">
    <property type="term" value="P:DNA transposition"/>
    <property type="evidence" value="ECO:0007669"/>
    <property type="project" value="InterPro"/>
</dbReference>
<dbReference type="AlphaFoldDB" id="A0AAN9BEV4"/>
<evidence type="ECO:0000313" key="4">
    <source>
        <dbReference type="Proteomes" id="UP001374579"/>
    </source>
</evidence>
<dbReference type="InterPro" id="IPR038717">
    <property type="entry name" value="Tc1-like_DDE_dom"/>
</dbReference>
<dbReference type="Pfam" id="PF13358">
    <property type="entry name" value="DDE_3"/>
    <property type="match status" value="1"/>
</dbReference>
<name>A0AAN9BEV4_9CAEN</name>
<gene>
    <name evidence="3" type="ORF">V1264_020366</name>
</gene>
<protein>
    <recommendedName>
        <fullName evidence="5">Transposase</fullName>
    </recommendedName>
</protein>
<dbReference type="SUPFAM" id="SSF46689">
    <property type="entry name" value="Homeodomain-like"/>
    <property type="match status" value="1"/>
</dbReference>
<dbReference type="GO" id="GO:0015074">
    <property type="term" value="P:DNA integration"/>
    <property type="evidence" value="ECO:0007669"/>
    <property type="project" value="InterPro"/>
</dbReference>
<accession>A0AAN9BEV4</accession>
<dbReference type="PANTHER" id="PTHR23022">
    <property type="entry name" value="TRANSPOSABLE ELEMENT-RELATED"/>
    <property type="match status" value="1"/>
</dbReference>
<dbReference type="NCBIfam" id="NF033545">
    <property type="entry name" value="transpos_IS630"/>
    <property type="match status" value="1"/>
</dbReference>
<dbReference type="InterPro" id="IPR002492">
    <property type="entry name" value="Transposase_Tc1-like"/>
</dbReference>
<comment type="caution">
    <text evidence="3">The sequence shown here is derived from an EMBL/GenBank/DDBJ whole genome shotgun (WGS) entry which is preliminary data.</text>
</comment>
<dbReference type="InterPro" id="IPR036397">
    <property type="entry name" value="RNaseH_sf"/>
</dbReference>
<keyword evidence="4" id="KW-1185">Reference proteome</keyword>
<reference evidence="3 4" key="1">
    <citation type="submission" date="2024-02" db="EMBL/GenBank/DDBJ databases">
        <title>Chromosome-scale genome assembly of the rough periwinkle Littorina saxatilis.</title>
        <authorList>
            <person name="De Jode A."/>
            <person name="Faria R."/>
            <person name="Formenti G."/>
            <person name="Sims Y."/>
            <person name="Smith T.P."/>
            <person name="Tracey A."/>
            <person name="Wood J.M.D."/>
            <person name="Zagrodzka Z.B."/>
            <person name="Johannesson K."/>
            <person name="Butlin R.K."/>
            <person name="Leder E.H."/>
        </authorList>
    </citation>
    <scope>NUCLEOTIDE SEQUENCE [LARGE SCALE GENOMIC DNA]</scope>
    <source>
        <strain evidence="3">Snail1</strain>
        <tissue evidence="3">Muscle</tissue>
    </source>
</reference>
<evidence type="ECO:0000313" key="3">
    <source>
        <dbReference type="EMBL" id="KAK7102085.1"/>
    </source>
</evidence>
<sequence>MPPRRKLSDLDRGRAIGWLQDGVAARQVAQRLAVAPSVIIRLKQSFHTTGRVQERQRSGRPRVTTQREDRFIQRQAMQQRMATANNIRQRLQATTNTVVSGQTIRNRLHNFGLRARRPVRGTTLTANHRAARRAWCTQHVRWQRQQWAQVLFTDESRFCLEPADGRIRVWRRRGERFAEGAVLERQRFGGGSVMVWGGISTRLRTPLYHVVGNLTGVRYQNEILQPLVVPALQAILQDDNAPPHRSAAVNTFIQQARVNRMMWPANSPDLNPIEHMWDELCRRVQQHHPPPANLGQLLQWLKQEWKGVPRAFICSLIHSICANDVLMPGTQRRAHALLTLIHIVVNSILRVVTFDTL</sequence>
<dbReference type="Pfam" id="PF01498">
    <property type="entry name" value="HTH_Tnp_Tc3_2"/>
    <property type="match status" value="1"/>
</dbReference>
<dbReference type="PANTHER" id="PTHR23022:SF135">
    <property type="entry name" value="SI:DKEY-77F5.3"/>
    <property type="match status" value="1"/>
</dbReference>
<evidence type="ECO:0000259" key="1">
    <source>
        <dbReference type="Pfam" id="PF01498"/>
    </source>
</evidence>
<dbReference type="InterPro" id="IPR047655">
    <property type="entry name" value="Transpos_IS630-like"/>
</dbReference>